<dbReference type="InterPro" id="IPR013785">
    <property type="entry name" value="Aldolase_TIM"/>
</dbReference>
<keyword evidence="9" id="KW-0012">Acyltransferase</keyword>
<keyword evidence="5 7" id="KW-0808">Transferase</keyword>
<dbReference type="AlphaFoldDB" id="A0A7J4IWD4"/>
<dbReference type="NCBIfam" id="NF002086">
    <property type="entry name" value="PRK00915.1-3"/>
    <property type="match status" value="1"/>
</dbReference>
<dbReference type="Pfam" id="PF00682">
    <property type="entry name" value="HMGL-like"/>
    <property type="match status" value="1"/>
</dbReference>
<keyword evidence="6" id="KW-0100">Branched-chain amino acid biosynthesis</keyword>
<evidence type="ECO:0000256" key="4">
    <source>
        <dbReference type="ARBA" id="ARBA00022605"/>
    </source>
</evidence>
<comment type="caution">
    <text evidence="9">The sequence shown here is derived from an EMBL/GenBank/DDBJ whole genome shotgun (WGS) entry which is preliminary data.</text>
</comment>
<comment type="pathway">
    <text evidence="1">Amino-acid biosynthesis; L-leucine biosynthesis; L-leucine from 3-methyl-2-oxobutanoate: step 1/4.</text>
</comment>
<dbReference type="GO" id="GO:0009098">
    <property type="term" value="P:L-leucine biosynthetic process"/>
    <property type="evidence" value="ECO:0007669"/>
    <property type="project" value="UniProtKB-KW"/>
</dbReference>
<evidence type="ECO:0000313" key="9">
    <source>
        <dbReference type="EMBL" id="HIH09843.1"/>
    </source>
</evidence>
<dbReference type="SUPFAM" id="SSF51569">
    <property type="entry name" value="Aldolase"/>
    <property type="match status" value="1"/>
</dbReference>
<feature type="domain" description="Pyruvate carboxyltransferase" evidence="8">
    <location>
        <begin position="6"/>
        <end position="269"/>
    </location>
</feature>
<dbReference type="Proteomes" id="UP000565078">
    <property type="component" value="Unassembled WGS sequence"/>
</dbReference>
<proteinExistence type="inferred from homology"/>
<dbReference type="Gene3D" id="3.20.20.70">
    <property type="entry name" value="Aldolase class I"/>
    <property type="match status" value="1"/>
</dbReference>
<keyword evidence="4" id="KW-0028">Amino-acid biosynthesis</keyword>
<accession>A0A7J4IWD4</accession>
<dbReference type="CDD" id="cd07940">
    <property type="entry name" value="DRE_TIM_IPMS"/>
    <property type="match status" value="1"/>
</dbReference>
<dbReference type="EC" id="2.3.3.13" evidence="2"/>
<protein>
    <recommendedName>
        <fullName evidence="2">2-isopropylmalate synthase</fullName>
        <ecNumber evidence="2">2.3.3.13</ecNumber>
    </recommendedName>
</protein>
<dbReference type="PROSITE" id="PS50991">
    <property type="entry name" value="PYR_CT"/>
    <property type="match status" value="1"/>
</dbReference>
<name>A0A7J4IWD4_9ARCH</name>
<reference evidence="10" key="1">
    <citation type="journal article" date="2020" name="bioRxiv">
        <title>A rank-normalized archaeal taxonomy based on genome phylogeny resolves widespread incomplete and uneven classifications.</title>
        <authorList>
            <person name="Rinke C."/>
            <person name="Chuvochina M."/>
            <person name="Mussig A.J."/>
            <person name="Chaumeil P.-A."/>
            <person name="Waite D.W."/>
            <person name="Whitman W.B."/>
            <person name="Parks D.H."/>
            <person name="Hugenholtz P."/>
        </authorList>
    </citation>
    <scope>NUCLEOTIDE SEQUENCE [LARGE SCALE GENOMIC DNA]</scope>
</reference>
<keyword evidence="3" id="KW-0432">Leucine biosynthesis</keyword>
<evidence type="ECO:0000313" key="10">
    <source>
        <dbReference type="Proteomes" id="UP000565078"/>
    </source>
</evidence>
<evidence type="ECO:0000256" key="5">
    <source>
        <dbReference type="ARBA" id="ARBA00022679"/>
    </source>
</evidence>
<dbReference type="PROSITE" id="PS00815">
    <property type="entry name" value="AIPM_HOMOCIT_SYNTH_1"/>
    <property type="match status" value="1"/>
</dbReference>
<evidence type="ECO:0000256" key="1">
    <source>
        <dbReference type="ARBA" id="ARBA00004689"/>
    </source>
</evidence>
<dbReference type="PANTHER" id="PTHR10277">
    <property type="entry name" value="HOMOCITRATE SYNTHASE-RELATED"/>
    <property type="match status" value="1"/>
</dbReference>
<comment type="similarity">
    <text evidence="7">Belongs to the alpha-IPM synthase/homocitrate synthase family.</text>
</comment>
<dbReference type="FunFam" id="3.20.20.70:FF:000010">
    <property type="entry name" value="2-isopropylmalate synthase"/>
    <property type="match status" value="1"/>
</dbReference>
<evidence type="ECO:0000256" key="2">
    <source>
        <dbReference type="ARBA" id="ARBA00012973"/>
    </source>
</evidence>
<evidence type="ECO:0000256" key="6">
    <source>
        <dbReference type="ARBA" id="ARBA00023304"/>
    </source>
</evidence>
<organism evidence="9 10">
    <name type="scientific">Candidatus Iainarchaeum sp</name>
    <dbReference type="NCBI Taxonomy" id="3101447"/>
    <lineage>
        <taxon>Archaea</taxon>
        <taxon>Candidatus Iainarchaeota</taxon>
        <taxon>Candidatus Iainarchaeia</taxon>
        <taxon>Candidatus Iainarchaeales</taxon>
        <taxon>Candidatus Iainarchaeaceae</taxon>
        <taxon>Candidatus Iainarchaeum</taxon>
    </lineage>
</organism>
<sequence>MAKRVIRIFDTTLRDGEQTPGAALTSEEKVIIARQLEKLNVDIIEAGFPAAGNDDFNAVKEISSIIGKPAVCALGRCRKEDIDIAAKALEGAKRSRIHVFIATSPIHMKFKLKMEPGQVIKEAEKCVGYAAGLCDEVEFSPEDAGRSEPEFLYTVLEKAIHAGATTLNIPDTVGYTQPSEYGALIKGVIENTPGYNDSVTVSTHCHNDLGQSVANSLAGVMAGAGQVECTVNGIGERAGNAALEEIVMNIHTRERFFNAATNINLREIYSTSKMVSELTSIPVQPNKAVVGRNAFAHASGVHQHGILSNREVYEIMNPKMIGKETELVIGKLSGRAAIADFLKKNGIEPDENELAAITSGIKEAAAGKKGLKDDEIVAIAAKAMGGRKDLPLNNL</sequence>
<dbReference type="InterPro" id="IPR000891">
    <property type="entry name" value="PYR_CT"/>
</dbReference>
<evidence type="ECO:0000256" key="3">
    <source>
        <dbReference type="ARBA" id="ARBA00022430"/>
    </source>
</evidence>
<dbReference type="PROSITE" id="PS00816">
    <property type="entry name" value="AIPM_HOMOCIT_SYNTH_2"/>
    <property type="match status" value="1"/>
</dbReference>
<dbReference type="PANTHER" id="PTHR10277:SF9">
    <property type="entry name" value="2-ISOPROPYLMALATE SYNTHASE 1, CHLOROPLASTIC-RELATED"/>
    <property type="match status" value="1"/>
</dbReference>
<dbReference type="InterPro" id="IPR050073">
    <property type="entry name" value="2-IPM_HCS-like"/>
</dbReference>
<gene>
    <name evidence="9" type="ORF">HA254_04190</name>
</gene>
<dbReference type="EMBL" id="DUGC01000063">
    <property type="protein sequence ID" value="HIH09843.1"/>
    <property type="molecule type" value="Genomic_DNA"/>
</dbReference>
<dbReference type="InterPro" id="IPR002034">
    <property type="entry name" value="AIPM/Hcit_synth_CS"/>
</dbReference>
<evidence type="ECO:0000259" key="8">
    <source>
        <dbReference type="PROSITE" id="PS50991"/>
    </source>
</evidence>
<dbReference type="Gene3D" id="1.10.238.260">
    <property type="match status" value="1"/>
</dbReference>
<dbReference type="Pfam" id="PF22617">
    <property type="entry name" value="HCS_D2"/>
    <property type="match status" value="1"/>
</dbReference>
<dbReference type="InterPro" id="IPR054691">
    <property type="entry name" value="LeuA/HCS_post-cat"/>
</dbReference>
<evidence type="ECO:0000256" key="7">
    <source>
        <dbReference type="RuleBase" id="RU003523"/>
    </source>
</evidence>
<dbReference type="FunFam" id="1.10.238.260:FF:000001">
    <property type="entry name" value="2-isopropylmalate synthase"/>
    <property type="match status" value="1"/>
</dbReference>
<dbReference type="GO" id="GO:0003852">
    <property type="term" value="F:2-isopropylmalate synthase activity"/>
    <property type="evidence" value="ECO:0007669"/>
    <property type="project" value="UniProtKB-EC"/>
</dbReference>